<dbReference type="SUPFAM" id="SSF50475">
    <property type="entry name" value="FMN-binding split barrel"/>
    <property type="match status" value="1"/>
</dbReference>
<dbReference type="Proteomes" id="UP000274907">
    <property type="component" value="Unassembled WGS sequence"/>
</dbReference>
<evidence type="ECO:0000256" key="1">
    <source>
        <dbReference type="ARBA" id="ARBA00008898"/>
    </source>
</evidence>
<dbReference type="InterPro" id="IPR002563">
    <property type="entry name" value="Flavin_Rdtase-like_dom"/>
</dbReference>
<reference evidence="4 5" key="1">
    <citation type="submission" date="2018-12" db="EMBL/GenBank/DDBJ databases">
        <title>YIM 101343 draft genome.</title>
        <authorList>
            <person name="Chen X."/>
        </authorList>
    </citation>
    <scope>NUCLEOTIDE SEQUENCE [LARGE SCALE GENOMIC DNA]</scope>
    <source>
        <strain evidence="4 5">YIM 101343</strain>
    </source>
</reference>
<comment type="similarity">
    <text evidence="1">Belongs to the non-flavoprotein flavin reductase family.</text>
</comment>
<evidence type="ECO:0000313" key="5">
    <source>
        <dbReference type="Proteomes" id="UP000274907"/>
    </source>
</evidence>
<dbReference type="InterPro" id="IPR012349">
    <property type="entry name" value="Split_barrel_FMN-bd"/>
</dbReference>
<proteinExistence type="inferred from homology"/>
<dbReference type="AlphaFoldDB" id="A0A430HYD9"/>
<dbReference type="GO" id="GO:0010181">
    <property type="term" value="F:FMN binding"/>
    <property type="evidence" value="ECO:0007669"/>
    <property type="project" value="InterPro"/>
</dbReference>
<gene>
    <name evidence="4" type="ORF">EAH68_08050</name>
</gene>
<dbReference type="Gene3D" id="2.30.110.10">
    <property type="entry name" value="Electron Transport, Fmn-binding Protein, Chain A"/>
    <property type="match status" value="1"/>
</dbReference>
<dbReference type="InterPro" id="IPR050268">
    <property type="entry name" value="NADH-dep_flavin_reductase"/>
</dbReference>
<dbReference type="PANTHER" id="PTHR30466:SF11">
    <property type="entry name" value="FLAVIN-DEPENDENT MONOOXYGENASE, REDUCTASE SUBUNIT HSAB"/>
    <property type="match status" value="1"/>
</dbReference>
<keyword evidence="2" id="KW-0560">Oxidoreductase</keyword>
<dbReference type="OrthoDB" id="9792858at2"/>
<dbReference type="GO" id="GO:0042602">
    <property type="term" value="F:riboflavin reductase (NADPH) activity"/>
    <property type="evidence" value="ECO:0007669"/>
    <property type="project" value="TreeGrafter"/>
</dbReference>
<comment type="caution">
    <text evidence="4">The sequence shown here is derived from an EMBL/GenBank/DDBJ whole genome shotgun (WGS) entry which is preliminary data.</text>
</comment>
<dbReference type="Pfam" id="PF01613">
    <property type="entry name" value="Flavin_Reduct"/>
    <property type="match status" value="1"/>
</dbReference>
<feature type="domain" description="Flavin reductase like" evidence="3">
    <location>
        <begin position="20"/>
        <end position="164"/>
    </location>
</feature>
<organism evidence="4 5">
    <name type="scientific">Corynebacterium hylobatis</name>
    <dbReference type="NCBI Taxonomy" id="1859290"/>
    <lineage>
        <taxon>Bacteria</taxon>
        <taxon>Bacillati</taxon>
        <taxon>Actinomycetota</taxon>
        <taxon>Actinomycetes</taxon>
        <taxon>Mycobacteriales</taxon>
        <taxon>Corynebacteriaceae</taxon>
        <taxon>Corynebacterium</taxon>
    </lineage>
</organism>
<dbReference type="SMART" id="SM00903">
    <property type="entry name" value="Flavin_Reduct"/>
    <property type="match status" value="1"/>
</dbReference>
<protein>
    <submittedName>
        <fullName evidence="4">Flavin reductase</fullName>
    </submittedName>
</protein>
<dbReference type="EMBL" id="RXHJ01000008">
    <property type="protein sequence ID" value="RSZ63133.1"/>
    <property type="molecule type" value="Genomic_DNA"/>
</dbReference>
<accession>A0A430HYD9</accession>
<evidence type="ECO:0000259" key="3">
    <source>
        <dbReference type="SMART" id="SM00903"/>
    </source>
</evidence>
<name>A0A430HYD9_9CORY</name>
<evidence type="ECO:0000313" key="4">
    <source>
        <dbReference type="EMBL" id="RSZ63133.1"/>
    </source>
</evidence>
<sequence>MMSNTTVSKEFEPRVFRDVMGHYPTGVAVVTGRADDGELLAMVVGTFASVSLDPPLVSFMPMKTSKTFARMRECSSLCINIVGGEQQAEMLSIARRWENKLDGVDWYLSPSGDPILKNSIAWIDTSLADIVEAGDHWIALCRVHDMEVTNPVSPLLFFQGGYGSFVGTSLIARLSHEILPAIHAAHSAGTELEKLARTLRCEVSVFAAVSEDEFATVYHSMSPGTSPERSFATRLPIVPPIGDTYMFDKSPEIQERWMNKLKDPSEEIKATHRRRLELVKEHGYLVAHLPEEGSAAYEQMIRASNEYRKARLTPAEERAIHEMIGSTTVDYEHREILDDERYNVGSIVFPAKDPGGEYTMTLRIGQLPQHVPGFLVKDWIAQCLNVVRQIEQN</sequence>
<keyword evidence="5" id="KW-1185">Reference proteome</keyword>
<evidence type="ECO:0000256" key="2">
    <source>
        <dbReference type="ARBA" id="ARBA00023002"/>
    </source>
</evidence>
<dbReference type="PANTHER" id="PTHR30466">
    <property type="entry name" value="FLAVIN REDUCTASE"/>
    <property type="match status" value="1"/>
</dbReference>